<keyword evidence="3" id="KW-1185">Reference proteome</keyword>
<sequence length="122" mass="13968">MLSSEEEEDQKLETSFRSVLKEEQEADMSMTQGHGESAPEMPPHQYMEVEVEQRLEETWACMAEEFHWSIIVNNLFPKGMATDMALHEWYARNFGKAVPPEPPAGGGSKGKVWDEEDEDYPC</sequence>
<evidence type="ECO:0000313" key="2">
    <source>
        <dbReference type="EMBL" id="KIO03829.1"/>
    </source>
</evidence>
<feature type="compositionally biased region" description="Basic and acidic residues" evidence="1">
    <location>
        <begin position="11"/>
        <end position="23"/>
    </location>
</feature>
<proteinExistence type="predicted"/>
<feature type="region of interest" description="Disordered" evidence="1">
    <location>
        <begin position="1"/>
        <end position="42"/>
    </location>
</feature>
<gene>
    <name evidence="2" type="ORF">M404DRAFT_26807</name>
</gene>
<evidence type="ECO:0000256" key="1">
    <source>
        <dbReference type="SAM" id="MobiDB-lite"/>
    </source>
</evidence>
<dbReference type="EMBL" id="KN831974">
    <property type="protein sequence ID" value="KIO03829.1"/>
    <property type="molecule type" value="Genomic_DNA"/>
</dbReference>
<dbReference type="AlphaFoldDB" id="A0A0C3P8P0"/>
<evidence type="ECO:0000313" key="3">
    <source>
        <dbReference type="Proteomes" id="UP000054217"/>
    </source>
</evidence>
<name>A0A0C3P8P0_PISTI</name>
<organism evidence="2 3">
    <name type="scientific">Pisolithus tinctorius Marx 270</name>
    <dbReference type="NCBI Taxonomy" id="870435"/>
    <lineage>
        <taxon>Eukaryota</taxon>
        <taxon>Fungi</taxon>
        <taxon>Dikarya</taxon>
        <taxon>Basidiomycota</taxon>
        <taxon>Agaricomycotina</taxon>
        <taxon>Agaricomycetes</taxon>
        <taxon>Agaricomycetidae</taxon>
        <taxon>Boletales</taxon>
        <taxon>Sclerodermatineae</taxon>
        <taxon>Pisolithaceae</taxon>
        <taxon>Pisolithus</taxon>
    </lineage>
</organism>
<reference evidence="3" key="2">
    <citation type="submission" date="2015-01" db="EMBL/GenBank/DDBJ databases">
        <title>Evolutionary Origins and Diversification of the Mycorrhizal Mutualists.</title>
        <authorList>
            <consortium name="DOE Joint Genome Institute"/>
            <consortium name="Mycorrhizal Genomics Consortium"/>
            <person name="Kohler A."/>
            <person name="Kuo A."/>
            <person name="Nagy L.G."/>
            <person name="Floudas D."/>
            <person name="Copeland A."/>
            <person name="Barry K.W."/>
            <person name="Cichocki N."/>
            <person name="Veneault-Fourrey C."/>
            <person name="LaButti K."/>
            <person name="Lindquist E.A."/>
            <person name="Lipzen A."/>
            <person name="Lundell T."/>
            <person name="Morin E."/>
            <person name="Murat C."/>
            <person name="Riley R."/>
            <person name="Ohm R."/>
            <person name="Sun H."/>
            <person name="Tunlid A."/>
            <person name="Henrissat B."/>
            <person name="Grigoriev I.V."/>
            <person name="Hibbett D.S."/>
            <person name="Martin F."/>
        </authorList>
    </citation>
    <scope>NUCLEOTIDE SEQUENCE [LARGE SCALE GENOMIC DNA]</scope>
    <source>
        <strain evidence="3">Marx 270</strain>
    </source>
</reference>
<accession>A0A0C3P8P0</accession>
<reference evidence="2 3" key="1">
    <citation type="submission" date="2014-04" db="EMBL/GenBank/DDBJ databases">
        <authorList>
            <consortium name="DOE Joint Genome Institute"/>
            <person name="Kuo A."/>
            <person name="Kohler A."/>
            <person name="Costa M.D."/>
            <person name="Nagy L.G."/>
            <person name="Floudas D."/>
            <person name="Copeland A."/>
            <person name="Barry K.W."/>
            <person name="Cichocki N."/>
            <person name="Veneault-Fourrey C."/>
            <person name="LaButti K."/>
            <person name="Lindquist E.A."/>
            <person name="Lipzen A."/>
            <person name="Lundell T."/>
            <person name="Morin E."/>
            <person name="Murat C."/>
            <person name="Sun H."/>
            <person name="Tunlid A."/>
            <person name="Henrissat B."/>
            <person name="Grigoriev I.V."/>
            <person name="Hibbett D.S."/>
            <person name="Martin F."/>
            <person name="Nordberg H.P."/>
            <person name="Cantor M.N."/>
            <person name="Hua S.X."/>
        </authorList>
    </citation>
    <scope>NUCLEOTIDE SEQUENCE [LARGE SCALE GENOMIC DNA]</scope>
    <source>
        <strain evidence="2 3">Marx 270</strain>
    </source>
</reference>
<dbReference type="HOGENOM" id="CLU_2027686_0_0_1"/>
<feature type="compositionally biased region" description="Acidic residues" evidence="1">
    <location>
        <begin position="1"/>
        <end position="10"/>
    </location>
</feature>
<dbReference type="Proteomes" id="UP000054217">
    <property type="component" value="Unassembled WGS sequence"/>
</dbReference>
<feature type="region of interest" description="Disordered" evidence="1">
    <location>
        <begin position="96"/>
        <end position="122"/>
    </location>
</feature>
<protein>
    <submittedName>
        <fullName evidence="2">Uncharacterized protein</fullName>
    </submittedName>
</protein>
<dbReference type="InParanoid" id="A0A0C3P8P0"/>